<sequence>MSGMGGMGGMGNMNNMGGPLGMVPLSTLDAEISAIPRERVLEVKREAGVEGKDNLSLEDKRRVVSVYRARQAKHGGAPPLSGPPGGMGVSGGPVMGIPPNSANPQGGLGGEPGSPNSLAWEIGSALNGIAEGSAGSSPPQRKTTSAFTNGHPTVAYAGCAELTILNNLKALSNLACNLV</sequence>
<dbReference type="EMBL" id="JBBXMP010000089">
    <property type="protein sequence ID" value="KAL0063032.1"/>
    <property type="molecule type" value="Genomic_DNA"/>
</dbReference>
<comment type="caution">
    <text evidence="2">The sequence shown here is derived from an EMBL/GenBank/DDBJ whole genome shotgun (WGS) entry which is preliminary data.</text>
</comment>
<evidence type="ECO:0000256" key="1">
    <source>
        <dbReference type="SAM" id="MobiDB-lite"/>
    </source>
</evidence>
<feature type="region of interest" description="Disordered" evidence="1">
    <location>
        <begin position="70"/>
        <end position="116"/>
    </location>
</feature>
<evidence type="ECO:0000313" key="2">
    <source>
        <dbReference type="EMBL" id="KAL0063032.1"/>
    </source>
</evidence>
<feature type="compositionally biased region" description="Gly residues" evidence="1">
    <location>
        <begin position="83"/>
        <end position="94"/>
    </location>
</feature>
<keyword evidence="3" id="KW-1185">Reference proteome</keyword>
<evidence type="ECO:0000313" key="3">
    <source>
        <dbReference type="Proteomes" id="UP001437256"/>
    </source>
</evidence>
<gene>
    <name evidence="2" type="ORF">AAF712_010055</name>
</gene>
<dbReference type="Proteomes" id="UP001437256">
    <property type="component" value="Unassembled WGS sequence"/>
</dbReference>
<proteinExistence type="predicted"/>
<name>A0ABR2ZMZ3_9AGAR</name>
<protein>
    <submittedName>
        <fullName evidence="2">Uncharacterized protein</fullName>
    </submittedName>
</protein>
<accession>A0ABR2ZMZ3</accession>
<reference evidence="2 3" key="1">
    <citation type="submission" date="2024-05" db="EMBL/GenBank/DDBJ databases">
        <title>A draft genome resource for the thread blight pathogen Marasmius tenuissimus strain MS-2.</title>
        <authorList>
            <person name="Yulfo-Soto G.E."/>
            <person name="Baruah I.K."/>
            <person name="Amoako-Attah I."/>
            <person name="Bukari Y."/>
            <person name="Meinhardt L.W."/>
            <person name="Bailey B.A."/>
            <person name="Cohen S.P."/>
        </authorList>
    </citation>
    <scope>NUCLEOTIDE SEQUENCE [LARGE SCALE GENOMIC DNA]</scope>
    <source>
        <strain evidence="2 3">MS-2</strain>
    </source>
</reference>
<organism evidence="2 3">
    <name type="scientific">Marasmius tenuissimus</name>
    <dbReference type="NCBI Taxonomy" id="585030"/>
    <lineage>
        <taxon>Eukaryota</taxon>
        <taxon>Fungi</taxon>
        <taxon>Dikarya</taxon>
        <taxon>Basidiomycota</taxon>
        <taxon>Agaricomycotina</taxon>
        <taxon>Agaricomycetes</taxon>
        <taxon>Agaricomycetidae</taxon>
        <taxon>Agaricales</taxon>
        <taxon>Marasmiineae</taxon>
        <taxon>Marasmiaceae</taxon>
        <taxon>Marasmius</taxon>
    </lineage>
</organism>